<name>A0ABS3JQI4_9BACT</name>
<sequence>MKNLIIPVAVLTLLSGAGCQTSTKSGESDSTTAAATDSTAMSDTTAVDYKLPDPKAFESTINGKKTGLYILKGANIQVAITNYGARLVSLLVPDKNGKLTDVAMGFGSIKEYETPGAEFFGPVVGRFGNRIGKAQFTLDGKTYKTAENNNGNTLHGGPTGFHRQVWDAKQTDDKTLQLTYLSKDGEGGFPGNVTTTVTYSIDGDNGLKIDYKATTDKATPYNPTSHGFFNLNGDGSGTVNNHLLMIDADKYSKVDKGLIPQGEPASVEGTPFDFRKPTAVGARVDEKDEQLTFGGGYDHNWVLNHKMGSLDKVVEMTGDKSGIKMTVLTTEPAMQFYGGNFFKGTDKGKYGKMTQFRGGFALEAQHYPDSPNKPTYPTTILKPGQTYSQTTEYKFDK</sequence>
<dbReference type="InterPro" id="IPR008183">
    <property type="entry name" value="Aldose_1/G6P_1-epimerase"/>
</dbReference>
<dbReference type="InterPro" id="IPR014718">
    <property type="entry name" value="GH-type_carb-bd"/>
</dbReference>
<gene>
    <name evidence="9" type="ORF">J2I46_26960</name>
</gene>
<dbReference type="EMBL" id="JAFMYW010000010">
    <property type="protein sequence ID" value="MBO0952252.1"/>
    <property type="molecule type" value="Genomic_DNA"/>
</dbReference>
<keyword evidence="10" id="KW-1185">Reference proteome</keyword>
<dbReference type="InterPro" id="IPR011013">
    <property type="entry name" value="Gal_mutarotase_sf_dom"/>
</dbReference>
<evidence type="ECO:0000256" key="8">
    <source>
        <dbReference type="PIRNR" id="PIRNR005096"/>
    </source>
</evidence>
<comment type="catalytic activity">
    <reaction evidence="8">
        <text>alpha-D-glucose = beta-D-glucose</text>
        <dbReference type="Rhea" id="RHEA:10264"/>
        <dbReference type="ChEBI" id="CHEBI:15903"/>
        <dbReference type="ChEBI" id="CHEBI:17925"/>
        <dbReference type="EC" id="5.1.3.3"/>
    </reaction>
</comment>
<dbReference type="InterPro" id="IPR015443">
    <property type="entry name" value="Aldose_1-epimerase"/>
</dbReference>
<dbReference type="Pfam" id="PF01263">
    <property type="entry name" value="Aldose_epim"/>
    <property type="match status" value="1"/>
</dbReference>
<dbReference type="Gene3D" id="2.70.98.10">
    <property type="match status" value="1"/>
</dbReference>
<dbReference type="PROSITE" id="PS51257">
    <property type="entry name" value="PROKAR_LIPOPROTEIN"/>
    <property type="match status" value="1"/>
</dbReference>
<protein>
    <recommendedName>
        <fullName evidence="8">Aldose 1-epimerase</fullName>
        <ecNumber evidence="8">5.1.3.3</ecNumber>
    </recommendedName>
</protein>
<evidence type="ECO:0000256" key="2">
    <source>
        <dbReference type="ARBA" id="ARBA00005028"/>
    </source>
</evidence>
<evidence type="ECO:0000256" key="5">
    <source>
        <dbReference type="ARBA" id="ARBA00022837"/>
    </source>
</evidence>
<dbReference type="SUPFAM" id="SSF74650">
    <property type="entry name" value="Galactose mutarotase-like"/>
    <property type="match status" value="1"/>
</dbReference>
<keyword evidence="6 8" id="KW-0413">Isomerase</keyword>
<dbReference type="EC" id="5.1.3.3" evidence="8"/>
<dbReference type="PANTHER" id="PTHR10091">
    <property type="entry name" value="ALDOSE-1-EPIMERASE"/>
    <property type="match status" value="1"/>
</dbReference>
<accession>A0ABS3JQI4</accession>
<evidence type="ECO:0000256" key="3">
    <source>
        <dbReference type="ARBA" id="ARBA00006206"/>
    </source>
</evidence>
<comment type="caution">
    <text evidence="9">The sequence shown here is derived from an EMBL/GenBank/DDBJ whole genome shotgun (WGS) entry which is preliminary data.</text>
</comment>
<comment type="similarity">
    <text evidence="3 8">Belongs to the aldose epimerase family.</text>
</comment>
<dbReference type="InterPro" id="IPR047215">
    <property type="entry name" value="Galactose_mutarotase-like"/>
</dbReference>
<dbReference type="CDD" id="cd09019">
    <property type="entry name" value="galactose_mutarotase_like"/>
    <property type="match status" value="1"/>
</dbReference>
<comment type="cofactor">
    <cofactor evidence="1">
        <name>Ca(2+)</name>
        <dbReference type="ChEBI" id="CHEBI:29108"/>
    </cofactor>
</comment>
<dbReference type="PANTHER" id="PTHR10091:SF0">
    <property type="entry name" value="GALACTOSE MUTAROTASE"/>
    <property type="match status" value="1"/>
</dbReference>
<dbReference type="RefSeq" id="WP_207332200.1">
    <property type="nucleotide sequence ID" value="NZ_JAFMYW010000010.1"/>
</dbReference>
<comment type="pathway">
    <text evidence="2 8">Carbohydrate metabolism; hexose metabolism.</text>
</comment>
<proteinExistence type="inferred from homology"/>
<dbReference type="Proteomes" id="UP000664628">
    <property type="component" value="Unassembled WGS sequence"/>
</dbReference>
<organism evidence="9 10">
    <name type="scientific">Fibrella forsythiae</name>
    <dbReference type="NCBI Taxonomy" id="2817061"/>
    <lineage>
        <taxon>Bacteria</taxon>
        <taxon>Pseudomonadati</taxon>
        <taxon>Bacteroidota</taxon>
        <taxon>Cytophagia</taxon>
        <taxon>Cytophagales</taxon>
        <taxon>Spirosomataceae</taxon>
        <taxon>Fibrella</taxon>
    </lineage>
</organism>
<reference evidence="9 10" key="1">
    <citation type="submission" date="2021-03" db="EMBL/GenBank/DDBJ databases">
        <title>Fibrella sp. HMF5405 genome sequencing and assembly.</title>
        <authorList>
            <person name="Kang H."/>
            <person name="Kim H."/>
            <person name="Bae S."/>
            <person name="Joh K."/>
        </authorList>
    </citation>
    <scope>NUCLEOTIDE SEQUENCE [LARGE SCALE GENOMIC DNA]</scope>
    <source>
        <strain evidence="9 10">HMF5405</strain>
    </source>
</reference>
<dbReference type="NCBIfam" id="NF008277">
    <property type="entry name" value="PRK11055.1"/>
    <property type="match status" value="1"/>
</dbReference>
<evidence type="ECO:0000313" key="9">
    <source>
        <dbReference type="EMBL" id="MBO0952252.1"/>
    </source>
</evidence>
<dbReference type="PIRSF" id="PIRSF005096">
    <property type="entry name" value="GALM"/>
    <property type="match status" value="1"/>
</dbReference>
<evidence type="ECO:0000256" key="6">
    <source>
        <dbReference type="ARBA" id="ARBA00023235"/>
    </source>
</evidence>
<evidence type="ECO:0000256" key="7">
    <source>
        <dbReference type="ARBA" id="ARBA00023277"/>
    </source>
</evidence>
<evidence type="ECO:0000256" key="1">
    <source>
        <dbReference type="ARBA" id="ARBA00001913"/>
    </source>
</evidence>
<evidence type="ECO:0000256" key="4">
    <source>
        <dbReference type="ARBA" id="ARBA00011245"/>
    </source>
</evidence>
<evidence type="ECO:0000313" key="10">
    <source>
        <dbReference type="Proteomes" id="UP000664628"/>
    </source>
</evidence>
<comment type="subunit">
    <text evidence="4">Monomer.</text>
</comment>
<keyword evidence="5" id="KW-0106">Calcium</keyword>
<keyword evidence="7 8" id="KW-0119">Carbohydrate metabolism</keyword>